<dbReference type="Proteomes" id="UP000176204">
    <property type="component" value="Chromosome I"/>
</dbReference>
<feature type="region of interest" description="Disordered" evidence="1">
    <location>
        <begin position="421"/>
        <end position="441"/>
    </location>
</feature>
<dbReference type="STRING" id="1679444.PYTT_0042"/>
<accession>A0A1H6K2S8</accession>
<proteinExistence type="predicted"/>
<dbReference type="AlphaFoldDB" id="A0A1H6K2S8"/>
<evidence type="ECO:0000256" key="1">
    <source>
        <dbReference type="SAM" id="MobiDB-lite"/>
    </source>
</evidence>
<reference evidence="4" key="1">
    <citation type="submission" date="2016-09" db="EMBL/GenBank/DDBJ databases">
        <authorList>
            <person name="Koehorst J."/>
        </authorList>
    </citation>
    <scope>NUCLEOTIDE SEQUENCE [LARGE SCALE GENOMIC DNA]</scope>
</reference>
<dbReference type="RefSeq" id="WP_141675659.1">
    <property type="nucleotide sequence ID" value="NZ_LIGX01000002.1"/>
</dbReference>
<name>A0A1H6K2S8_9BACT</name>
<dbReference type="KEGG" id="agl:PYTT_0042"/>
<evidence type="ECO:0000313" key="3">
    <source>
        <dbReference type="EMBL" id="SEH69555.1"/>
    </source>
</evidence>
<gene>
    <name evidence="3" type="ORF">PYTT_0042</name>
</gene>
<sequence length="441" mass="49140">MKATLSFFASICALACSVHAEQSSPWEKMPVYIVKEGHLYSVDALSPDLPGYVGYSIYYDQAGQAAGVTGDDWREAFAKGYYAYRKTNDSLKPFERVILPSPPDIVRQVQALPRFTTEKDYTKEPPPRCLMLPSDTYTTYWRRIDETLGMANSLGRVFFFPGKPGQERRVAWKGDEAFSLHDATPLPNAEGWLAIRYAGAEGKEALAWLHPVTGEFRPSAARPSEENEYLSVDLERSSWLNDDTVVTHFGMRWCDHLNVVSLSTGENMLTNRLNGMGHDVLLSDNQVWVVDGQGFAAQLYPVPLRRPEAPLQISLEHEGNHAEEGRMAVMNLKVTVSNRGTEPIALPQGWGTFVYRFSGDNADSWKGALVEQDKAEDAPSVTLKPGETSSFLRKYEIYDYRIFPHSKQVKIMVSLTPKLAPGTPGAEVTTGDPITIPTPIL</sequence>
<evidence type="ECO:0000256" key="2">
    <source>
        <dbReference type="SAM" id="SignalP"/>
    </source>
</evidence>
<keyword evidence="4" id="KW-1185">Reference proteome</keyword>
<organism evidence="3 4">
    <name type="scientific">Akkermansia glycaniphila</name>
    <dbReference type="NCBI Taxonomy" id="1679444"/>
    <lineage>
        <taxon>Bacteria</taxon>
        <taxon>Pseudomonadati</taxon>
        <taxon>Verrucomicrobiota</taxon>
        <taxon>Verrucomicrobiia</taxon>
        <taxon>Verrucomicrobiales</taxon>
        <taxon>Akkermansiaceae</taxon>
        <taxon>Akkermansia</taxon>
    </lineage>
</organism>
<evidence type="ECO:0000313" key="4">
    <source>
        <dbReference type="Proteomes" id="UP000176204"/>
    </source>
</evidence>
<dbReference type="EMBL" id="LT629973">
    <property type="protein sequence ID" value="SEH69555.1"/>
    <property type="molecule type" value="Genomic_DNA"/>
</dbReference>
<feature type="signal peptide" evidence="2">
    <location>
        <begin position="1"/>
        <end position="20"/>
    </location>
</feature>
<feature type="chain" id="PRO_5009604422" evidence="2">
    <location>
        <begin position="21"/>
        <end position="441"/>
    </location>
</feature>
<protein>
    <submittedName>
        <fullName evidence="3">Uncharacterized protein</fullName>
    </submittedName>
</protein>
<keyword evidence="2" id="KW-0732">Signal</keyword>
<feature type="compositionally biased region" description="Low complexity" evidence="1">
    <location>
        <begin position="429"/>
        <end position="441"/>
    </location>
</feature>